<dbReference type="RefSeq" id="WP_044836385.1">
    <property type="nucleotide sequence ID" value="NZ_CP059735.1"/>
</dbReference>
<reference evidence="1 2" key="1">
    <citation type="journal article" date="2015" name="Genome Announc.">
        <title>Draft Genome Sequences of Marine Isolates of Thalassomonas viridans and Thalassomonas actiniarum.</title>
        <authorList>
            <person name="Olonade I."/>
            <person name="van Zyl L.J."/>
            <person name="Trindade M."/>
        </authorList>
    </citation>
    <scope>NUCLEOTIDE SEQUENCE [LARGE SCALE GENOMIC DNA]</scope>
    <source>
        <strain evidence="1 2">A5K-106</strain>
    </source>
</reference>
<dbReference type="Proteomes" id="UP000032568">
    <property type="component" value="Chromosome"/>
</dbReference>
<gene>
    <name evidence="1" type="ORF">SG35_000950</name>
</gene>
<accession>A0AAE9YQ89</accession>
<reference evidence="1 2" key="2">
    <citation type="journal article" date="2022" name="Mar. Drugs">
        <title>Bioassay-Guided Fractionation Leads to the Detection of Cholic Acid Generated by the Rare Thalassomonas sp.</title>
        <authorList>
            <person name="Pheiffer F."/>
            <person name="Schneider Y.K."/>
            <person name="Hansen E.H."/>
            <person name="Andersen J.H."/>
            <person name="Isaksson J."/>
            <person name="Busche T."/>
            <person name="R C."/>
            <person name="Kalinowski J."/>
            <person name="Zyl L.V."/>
            <person name="Trindade M."/>
        </authorList>
    </citation>
    <scope>NUCLEOTIDE SEQUENCE [LARGE SCALE GENOMIC DNA]</scope>
    <source>
        <strain evidence="1 2">A5K-106</strain>
    </source>
</reference>
<keyword evidence="2" id="KW-1185">Reference proteome</keyword>
<dbReference type="KEGG" id="tact:SG35_000950"/>
<proteinExistence type="predicted"/>
<dbReference type="EMBL" id="CP059735">
    <property type="protein sequence ID" value="WDD99289.1"/>
    <property type="molecule type" value="Genomic_DNA"/>
</dbReference>
<dbReference type="AlphaFoldDB" id="A0AAE9YQ89"/>
<sequence length="131" mass="15314">MSESEIKYGIQKQFREALQALAVSPELQVEFTGPCDVPVEIIEDYLLWCGSYKNYFKDELSNQIVEEITDLGYWVDKMPDTVFRDTNIESMQQPEWEPLRAKAKELLLKLNWPIEPPPPFVNEGDGVYRRK</sequence>
<name>A0AAE9YQ89_9GAMM</name>
<protein>
    <submittedName>
        <fullName evidence="1">Uncharacterized protein</fullName>
    </submittedName>
</protein>
<organism evidence="1 2">
    <name type="scientific">Thalassomonas actiniarum</name>
    <dbReference type="NCBI Taxonomy" id="485447"/>
    <lineage>
        <taxon>Bacteria</taxon>
        <taxon>Pseudomonadati</taxon>
        <taxon>Pseudomonadota</taxon>
        <taxon>Gammaproteobacteria</taxon>
        <taxon>Alteromonadales</taxon>
        <taxon>Colwelliaceae</taxon>
        <taxon>Thalassomonas</taxon>
    </lineage>
</organism>
<evidence type="ECO:0000313" key="1">
    <source>
        <dbReference type="EMBL" id="WDD99289.1"/>
    </source>
</evidence>
<evidence type="ECO:0000313" key="2">
    <source>
        <dbReference type="Proteomes" id="UP000032568"/>
    </source>
</evidence>